<dbReference type="Proteomes" id="UP000026961">
    <property type="component" value="Chromosome 8"/>
</dbReference>
<evidence type="ECO:0000313" key="3">
    <source>
        <dbReference type="Proteomes" id="UP000026961"/>
    </source>
</evidence>
<evidence type="ECO:0000313" key="2">
    <source>
        <dbReference type="EnsemblPlants" id="OGLUM08G20960.1"/>
    </source>
</evidence>
<dbReference type="InterPro" id="IPR057135">
    <property type="entry name" value="At4g27190-like_LRR"/>
</dbReference>
<dbReference type="Gramene" id="OGLUM08G20960.1">
    <property type="protein sequence ID" value="OGLUM08G20960.1"/>
    <property type="gene ID" value="OGLUM08G20960"/>
</dbReference>
<keyword evidence="3" id="KW-1185">Reference proteome</keyword>
<organism evidence="2">
    <name type="scientific">Oryza glumipatula</name>
    <dbReference type="NCBI Taxonomy" id="40148"/>
    <lineage>
        <taxon>Eukaryota</taxon>
        <taxon>Viridiplantae</taxon>
        <taxon>Streptophyta</taxon>
        <taxon>Embryophyta</taxon>
        <taxon>Tracheophyta</taxon>
        <taxon>Spermatophyta</taxon>
        <taxon>Magnoliopsida</taxon>
        <taxon>Liliopsida</taxon>
        <taxon>Poales</taxon>
        <taxon>Poaceae</taxon>
        <taxon>BOP clade</taxon>
        <taxon>Oryzoideae</taxon>
        <taxon>Oryzeae</taxon>
        <taxon>Oryzinae</taxon>
        <taxon>Oryza</taxon>
    </lineage>
</organism>
<dbReference type="EnsemblPlants" id="OGLUM08G20960.1">
    <property type="protein sequence ID" value="OGLUM08G20960.1"/>
    <property type="gene ID" value="OGLUM08G20960"/>
</dbReference>
<dbReference type="InterPro" id="IPR032675">
    <property type="entry name" value="LRR_dom_sf"/>
</dbReference>
<dbReference type="Pfam" id="PF23247">
    <property type="entry name" value="LRR_RPS2"/>
    <property type="match status" value="1"/>
</dbReference>
<dbReference type="eggNOG" id="ENOG502SYYC">
    <property type="taxonomic scope" value="Eukaryota"/>
</dbReference>
<dbReference type="AlphaFoldDB" id="A0A0E0AXD2"/>
<dbReference type="SUPFAM" id="SSF52058">
    <property type="entry name" value="L domain-like"/>
    <property type="match status" value="1"/>
</dbReference>
<sequence length="753" mass="84626">MDPKAPFLLLEDDNKFVYSNRPYRWVFAISNDTIDEAMQTKMATTQMYLLGIPDGFFEQCSSLCVLVLSCCAFNFVSPPFLHCQTLKFIGLDRCKSNSTVELQGKWACLQNLRVIDLRYTDWVEIFHEEKMELMTNQLMEVNIEGVRCSQLTSQLKKRLPCLERLRTINPENEAETSSSSTDINDIFVDKTDLQLLDLSGNKEMKNLPTSISNAGQLKVLILDGCDALEDVVVPNRLPSSLRSFSFDGYGSAAPSRASTIELPLQSCRPVGRGMKDVKTSVISLEGCTQLDNLFLRGLLNLVELDLSGCAIKVLDFGTMVTDVPCLKRLFLLGCEHLRAIRWGPNGGRSTLLELLCIDTRPARKVLGCARPSLAVEHKSFRLQVHACIVDARLARSLLAPIIYYCYFNISITSSMASSSGVVQPEETSKKMTEPSGQKHCGVAGIYGDVFSKVGDTVTTMEAFPQPPTQQLDRHMEIGDGSHSVESEVKQAYESNNLIQLMAWYTGSLHVHDDSACRHALAAGTWYYLRWCRVERCSNLDVVFPPAADELGRLEIIWASDLLKAHCIWSRGIKSYCYLQSLQHLHLRSCPSLRFALPMARPSFPSLETLHIIHCGDLRHIFAPDTERQPTSIEFPKLTTIHLHDLPSLQQICEAVEMVAPALETIRIRGCWSLRRLPALKGRSVDEEKPAIEMEKDVWDALEWDGVDAGHHPSLYQPPQHSRYHKHKRMPRGTLLGIWGFRCAHSVFCVCSAE</sequence>
<name>A0A0E0AXD2_9ORYZ</name>
<dbReference type="InterPro" id="IPR050905">
    <property type="entry name" value="Plant_NBS-LRR"/>
</dbReference>
<dbReference type="Gene3D" id="3.80.10.10">
    <property type="entry name" value="Ribonuclease Inhibitor"/>
    <property type="match status" value="2"/>
</dbReference>
<reference evidence="2" key="2">
    <citation type="submission" date="2018-05" db="EMBL/GenBank/DDBJ databases">
        <title>OgluRS3 (Oryza glumaepatula Reference Sequence Version 3).</title>
        <authorList>
            <person name="Zhang J."/>
            <person name="Kudrna D."/>
            <person name="Lee S."/>
            <person name="Talag J."/>
            <person name="Welchert J."/>
            <person name="Wing R.A."/>
        </authorList>
    </citation>
    <scope>NUCLEOTIDE SEQUENCE [LARGE SCALE GENOMIC DNA]</scope>
</reference>
<feature type="domain" description="Disease resistance protein At4g27190-like leucine-rich repeats" evidence="1">
    <location>
        <begin position="567"/>
        <end position="676"/>
    </location>
</feature>
<reference evidence="2" key="1">
    <citation type="submission" date="2015-04" db="UniProtKB">
        <authorList>
            <consortium name="EnsemblPlants"/>
        </authorList>
    </citation>
    <scope>IDENTIFICATION</scope>
</reference>
<accession>A0A0E0AXD2</accession>
<proteinExistence type="predicted"/>
<dbReference type="PANTHER" id="PTHR33463:SF82">
    <property type="entry name" value="NB-ARC DOMAIN-CONTAINING PROTEIN"/>
    <property type="match status" value="1"/>
</dbReference>
<protein>
    <recommendedName>
        <fullName evidence="1">Disease resistance protein At4g27190-like leucine-rich repeats domain-containing protein</fullName>
    </recommendedName>
</protein>
<dbReference type="PANTHER" id="PTHR33463">
    <property type="entry name" value="NB-ARC DOMAIN-CONTAINING PROTEIN-RELATED"/>
    <property type="match status" value="1"/>
</dbReference>
<evidence type="ECO:0000259" key="1">
    <source>
        <dbReference type="Pfam" id="PF23247"/>
    </source>
</evidence>